<gene>
    <name evidence="2" type="ORF">PBRA_006377</name>
</gene>
<evidence type="ECO:0000313" key="2">
    <source>
        <dbReference type="EMBL" id="CEO98263.1"/>
    </source>
</evidence>
<sequence length="184" mass="20934">MSLLDAIRRYARYNVWATDRLLAALQALPDDKYHGHASLCFRSIHGTLNHLVLADQLWLSRFKGVDQDERILSYWDRPDTVLYAKPDDERIYWEDNIPSRDGVADAIRISTSAILEFVEGLPDDVNLGGPFTYKRRGAMVTKPHMGAVLMHVVNHGTHHRGQITAACTQFGLPPPSLDFIYYLQ</sequence>
<dbReference type="InterPro" id="IPR007837">
    <property type="entry name" value="DinB"/>
</dbReference>
<organism evidence="2 3">
    <name type="scientific">Plasmodiophora brassicae</name>
    <name type="common">Clubroot disease agent</name>
    <dbReference type="NCBI Taxonomy" id="37360"/>
    <lineage>
        <taxon>Eukaryota</taxon>
        <taxon>Sar</taxon>
        <taxon>Rhizaria</taxon>
        <taxon>Endomyxa</taxon>
        <taxon>Phytomyxea</taxon>
        <taxon>Plasmodiophorida</taxon>
        <taxon>Plasmodiophoridae</taxon>
        <taxon>Plasmodiophora</taxon>
    </lineage>
</organism>
<proteinExistence type="predicted"/>
<dbReference type="SUPFAM" id="SSF109854">
    <property type="entry name" value="DinB/YfiT-like putative metalloenzymes"/>
    <property type="match status" value="1"/>
</dbReference>
<dbReference type="PANTHER" id="PTHR37302">
    <property type="entry name" value="SLR1116 PROTEIN"/>
    <property type="match status" value="1"/>
</dbReference>
<dbReference type="Gene3D" id="1.20.120.450">
    <property type="entry name" value="dinb family like domain"/>
    <property type="match status" value="1"/>
</dbReference>
<evidence type="ECO:0000313" key="3">
    <source>
        <dbReference type="Proteomes" id="UP000039324"/>
    </source>
</evidence>
<evidence type="ECO:0000256" key="1">
    <source>
        <dbReference type="ARBA" id="ARBA00022723"/>
    </source>
</evidence>
<accession>A0A0G4ISE6</accession>
<dbReference type="AlphaFoldDB" id="A0A0G4ISE6"/>
<dbReference type="Pfam" id="PF05163">
    <property type="entry name" value="DinB"/>
    <property type="match status" value="1"/>
</dbReference>
<keyword evidence="3" id="KW-1185">Reference proteome</keyword>
<dbReference type="OMA" id="NGWANHR"/>
<evidence type="ECO:0008006" key="4">
    <source>
        <dbReference type="Google" id="ProtNLM"/>
    </source>
</evidence>
<protein>
    <recommendedName>
        <fullName evidence="4">Damage-inducible protein DinB</fullName>
    </recommendedName>
</protein>
<reference evidence="2 3" key="1">
    <citation type="submission" date="2015-02" db="EMBL/GenBank/DDBJ databases">
        <authorList>
            <person name="Chooi Y.-H."/>
        </authorList>
    </citation>
    <scope>NUCLEOTIDE SEQUENCE [LARGE SCALE GENOMIC DNA]</scope>
    <source>
        <strain evidence="2">E3</strain>
    </source>
</reference>
<dbReference type="InterPro" id="IPR034660">
    <property type="entry name" value="DinB/YfiT-like"/>
</dbReference>
<keyword evidence="1" id="KW-0479">Metal-binding</keyword>
<dbReference type="OrthoDB" id="158485at2759"/>
<name>A0A0G4ISE6_PLABS</name>
<dbReference type="PANTHER" id="PTHR37302:SF3">
    <property type="entry name" value="DAMAGE-INDUCIBLE PROTEIN DINB"/>
    <property type="match status" value="1"/>
</dbReference>
<dbReference type="GO" id="GO:0046872">
    <property type="term" value="F:metal ion binding"/>
    <property type="evidence" value="ECO:0007669"/>
    <property type="project" value="UniProtKB-KW"/>
</dbReference>
<dbReference type="EMBL" id="CDSF01000083">
    <property type="protein sequence ID" value="CEO98263.1"/>
    <property type="molecule type" value="Genomic_DNA"/>
</dbReference>
<dbReference type="Proteomes" id="UP000039324">
    <property type="component" value="Unassembled WGS sequence"/>
</dbReference>